<accession>A0A0K0XX95</accession>
<reference evidence="2 3" key="1">
    <citation type="submission" date="2015-07" db="EMBL/GenBank/DDBJ databases">
        <authorList>
            <person name="Noorani M."/>
        </authorList>
    </citation>
    <scope>NUCLEOTIDE SEQUENCE [LARGE SCALE GENOMIC DNA]</scope>
    <source>
        <strain evidence="2 3">KCTC 42284</strain>
    </source>
</reference>
<feature type="region of interest" description="Disordered" evidence="1">
    <location>
        <begin position="59"/>
        <end position="101"/>
    </location>
</feature>
<evidence type="ECO:0000313" key="3">
    <source>
        <dbReference type="Proteomes" id="UP000066624"/>
    </source>
</evidence>
<keyword evidence="3" id="KW-1185">Reference proteome</keyword>
<dbReference type="AlphaFoldDB" id="A0A0K0XX95"/>
<dbReference type="Proteomes" id="UP000066624">
    <property type="component" value="Chromosome"/>
</dbReference>
<protein>
    <submittedName>
        <fullName evidence="2">Uncharacterized protein</fullName>
    </submittedName>
</protein>
<dbReference type="STRING" id="1579979.WM2015_1953"/>
<sequence length="101" mass="10336">MLPIVKRKTLEVPHGLAALAAAVCLVLAFATDFSEREEHLRADIDATPATELSAAHAANLHDSGGSAAEATRKPGNDARPTGSSTSSASPGGLLSFFGLPR</sequence>
<dbReference type="KEGG" id="wma:WM2015_1953"/>
<feature type="compositionally biased region" description="Low complexity" evidence="1">
    <location>
        <begin position="80"/>
        <end position="95"/>
    </location>
</feature>
<organism evidence="2 3">
    <name type="scientific">Wenzhouxiangella marina</name>
    <dbReference type="NCBI Taxonomy" id="1579979"/>
    <lineage>
        <taxon>Bacteria</taxon>
        <taxon>Pseudomonadati</taxon>
        <taxon>Pseudomonadota</taxon>
        <taxon>Gammaproteobacteria</taxon>
        <taxon>Chromatiales</taxon>
        <taxon>Wenzhouxiangellaceae</taxon>
        <taxon>Wenzhouxiangella</taxon>
    </lineage>
</organism>
<name>A0A0K0XX95_9GAMM</name>
<gene>
    <name evidence="2" type="ORF">WM2015_1953</name>
</gene>
<dbReference type="EMBL" id="CP012154">
    <property type="protein sequence ID" value="AKS42319.1"/>
    <property type="molecule type" value="Genomic_DNA"/>
</dbReference>
<evidence type="ECO:0000313" key="2">
    <source>
        <dbReference type="EMBL" id="AKS42319.1"/>
    </source>
</evidence>
<evidence type="ECO:0000256" key="1">
    <source>
        <dbReference type="SAM" id="MobiDB-lite"/>
    </source>
</evidence>
<proteinExistence type="predicted"/>
<dbReference type="RefSeq" id="WP_049725890.1">
    <property type="nucleotide sequence ID" value="NZ_CP012154.1"/>
</dbReference>